<dbReference type="EMBL" id="JAJFAZ020000008">
    <property type="protein sequence ID" value="KAI5312680.1"/>
    <property type="molecule type" value="Genomic_DNA"/>
</dbReference>
<gene>
    <name evidence="1" type="ORF">L3X38_041854</name>
</gene>
<evidence type="ECO:0000313" key="1">
    <source>
        <dbReference type="EMBL" id="KAI5312680.1"/>
    </source>
</evidence>
<evidence type="ECO:0000313" key="2">
    <source>
        <dbReference type="Proteomes" id="UP001054821"/>
    </source>
</evidence>
<sequence>MEEDEQSRFSFVYEELGMDDNYLGDIGFDPYEFANVIGDGDQPLYPSYSVLLWTINDFSACENLSGCVVKRYKACPICEDDAPSHRLKNGHKVCYIGHRKWLPINHPYRRQHATFNEKHEYGTPPEPLTEEEVMHMVEDINYIWAQKRGEVLVRMMVRDFVGRRNKNSLISSIGNTFLLRQVLDVMHIEKNVCDSIIGTLLEIPGKK</sequence>
<dbReference type="Proteomes" id="UP001054821">
    <property type="component" value="Chromosome 8"/>
</dbReference>
<dbReference type="PANTHER" id="PTHR10775:SF179">
    <property type="entry name" value="TRANSPOSON, EN_SPM-LIKE, TRANSPOSASE-ASSOCIATED DOMAIN PROTEIN"/>
    <property type="match status" value="1"/>
</dbReference>
<organism evidence="1 2">
    <name type="scientific">Prunus dulcis</name>
    <name type="common">Almond</name>
    <name type="synonym">Amygdalus dulcis</name>
    <dbReference type="NCBI Taxonomy" id="3755"/>
    <lineage>
        <taxon>Eukaryota</taxon>
        <taxon>Viridiplantae</taxon>
        <taxon>Streptophyta</taxon>
        <taxon>Embryophyta</taxon>
        <taxon>Tracheophyta</taxon>
        <taxon>Spermatophyta</taxon>
        <taxon>Magnoliopsida</taxon>
        <taxon>eudicotyledons</taxon>
        <taxon>Gunneridae</taxon>
        <taxon>Pentapetalae</taxon>
        <taxon>rosids</taxon>
        <taxon>fabids</taxon>
        <taxon>Rosales</taxon>
        <taxon>Rosaceae</taxon>
        <taxon>Amygdaloideae</taxon>
        <taxon>Amygdaleae</taxon>
        <taxon>Prunus</taxon>
    </lineage>
</organism>
<comment type="caution">
    <text evidence="1">The sequence shown here is derived from an EMBL/GenBank/DDBJ whole genome shotgun (WGS) entry which is preliminary data.</text>
</comment>
<name>A0AAD4UTR4_PRUDU</name>
<dbReference type="AlphaFoldDB" id="A0AAD4UTR4"/>
<keyword evidence="2" id="KW-1185">Reference proteome</keyword>
<accession>A0AAD4UTR4</accession>
<protein>
    <submittedName>
        <fullName evidence="1">Uncharacterized protein</fullName>
    </submittedName>
</protein>
<dbReference type="PANTHER" id="PTHR10775">
    <property type="entry name" value="OS08G0208400 PROTEIN"/>
    <property type="match status" value="1"/>
</dbReference>
<dbReference type="InterPro" id="IPR004242">
    <property type="entry name" value="Transposase_21"/>
</dbReference>
<proteinExistence type="predicted"/>
<reference evidence="1 2" key="1">
    <citation type="journal article" date="2022" name="G3 (Bethesda)">
        <title>Whole-genome sequence and methylome profiling of the almond [Prunus dulcis (Mill.) D.A. Webb] cultivar 'Nonpareil'.</title>
        <authorList>
            <person name="D'Amico-Willman K.M."/>
            <person name="Ouma W.Z."/>
            <person name="Meulia T."/>
            <person name="Sideli G.M."/>
            <person name="Gradziel T.M."/>
            <person name="Fresnedo-Ramirez J."/>
        </authorList>
    </citation>
    <scope>NUCLEOTIDE SEQUENCE [LARGE SCALE GENOMIC DNA]</scope>
    <source>
        <strain evidence="1">Clone GOH B32 T37-40</strain>
    </source>
</reference>
<dbReference type="Pfam" id="PF02992">
    <property type="entry name" value="Transposase_21"/>
    <property type="match status" value="1"/>
</dbReference>